<sequence>MSFRNQNEVPSEMTFGAAQQSGSGGMNCASQSGREAGMVFGGQNIENGTGIQDGGRSGGIVNNRNSTGIGRLNASTSSAGNHKVNSAHISDEERTVDLIGMQSQNLQNPVTLSMMWSNVTQSPRGLNQNISHSALHGFNYDIHTKLGSGTTGTYRGLVHSSAAYENNLGMMNQPVMQPANPTMGMQLPMGMQNATSNNLNTSGMSSLMGMQNQVPMQNFSGMQNFLGLSTNGNMGPTPAEGIRRQVFPGLYLNERPPHAANAKLNPLSATAGIQSRSHRRGGTLLGVDMLELNS</sequence>
<evidence type="ECO:0000313" key="2">
    <source>
        <dbReference type="EMBL" id="ADE75970.1"/>
    </source>
</evidence>
<dbReference type="AlphaFoldDB" id="D5A8V1"/>
<organism evidence="2">
    <name type="scientific">Picea sitchensis</name>
    <name type="common">Sitka spruce</name>
    <name type="synonym">Pinus sitchensis</name>
    <dbReference type="NCBI Taxonomy" id="3332"/>
    <lineage>
        <taxon>Eukaryota</taxon>
        <taxon>Viridiplantae</taxon>
        <taxon>Streptophyta</taxon>
        <taxon>Embryophyta</taxon>
        <taxon>Tracheophyta</taxon>
        <taxon>Spermatophyta</taxon>
        <taxon>Pinopsida</taxon>
        <taxon>Pinidae</taxon>
        <taxon>Conifers I</taxon>
        <taxon>Pinales</taxon>
        <taxon>Pinaceae</taxon>
        <taxon>Picea</taxon>
    </lineage>
</organism>
<protein>
    <submittedName>
        <fullName evidence="2">Uncharacterized protein</fullName>
    </submittedName>
</protein>
<proteinExistence type="evidence at transcript level"/>
<name>D5A8V1_PICSI</name>
<dbReference type="EMBL" id="BT122598">
    <property type="protein sequence ID" value="ADE75970.1"/>
    <property type="molecule type" value="mRNA"/>
</dbReference>
<feature type="region of interest" description="Disordered" evidence="1">
    <location>
        <begin position="1"/>
        <end position="33"/>
    </location>
</feature>
<accession>D5A8V1</accession>
<reference evidence="2" key="1">
    <citation type="submission" date="2010-04" db="EMBL/GenBank/DDBJ databases">
        <authorList>
            <person name="Reid K.E."/>
            <person name="Liao N."/>
            <person name="Chan S."/>
            <person name="Docking R."/>
            <person name="Taylor G."/>
            <person name="Moore R."/>
            <person name="Mayo M."/>
            <person name="Munro S."/>
            <person name="King J."/>
            <person name="Yanchuk A."/>
            <person name="Holt R."/>
            <person name="Jones S."/>
            <person name="Marra M."/>
            <person name="Ritland C.E."/>
            <person name="Ritland K."/>
            <person name="Bohlmann J."/>
        </authorList>
    </citation>
    <scope>NUCLEOTIDE SEQUENCE</scope>
    <source>
        <tissue evidence="2">Buds collected with no treatment. Collection October 2007</tissue>
    </source>
</reference>
<evidence type="ECO:0000256" key="1">
    <source>
        <dbReference type="SAM" id="MobiDB-lite"/>
    </source>
</evidence>